<proteinExistence type="predicted"/>
<keyword evidence="2" id="KW-1185">Reference proteome</keyword>
<organism evidence="1 2">
    <name type="scientific">Shinella kummerowiae</name>
    <dbReference type="NCBI Taxonomy" id="417745"/>
    <lineage>
        <taxon>Bacteria</taxon>
        <taxon>Pseudomonadati</taxon>
        <taxon>Pseudomonadota</taxon>
        <taxon>Alphaproteobacteria</taxon>
        <taxon>Hyphomicrobiales</taxon>
        <taxon>Rhizobiaceae</taxon>
        <taxon>Shinella</taxon>
    </lineage>
</organism>
<gene>
    <name evidence="1" type="ORF">GR138_18030</name>
</gene>
<evidence type="ECO:0008006" key="3">
    <source>
        <dbReference type="Google" id="ProtNLM"/>
    </source>
</evidence>
<dbReference type="OrthoDB" id="8290841at2"/>
<dbReference type="EMBL" id="WUMK01000006">
    <property type="protein sequence ID" value="MXN47097.1"/>
    <property type="molecule type" value="Genomic_DNA"/>
</dbReference>
<evidence type="ECO:0000313" key="2">
    <source>
        <dbReference type="Proteomes" id="UP000435802"/>
    </source>
</evidence>
<reference evidence="1 2" key="1">
    <citation type="submission" date="2019-12" db="EMBL/GenBank/DDBJ databases">
        <title>Shinella kummerowiae sp. nov., a symbiotic bacterium isolated from root nodules of the herbal legume Kummerowia stipulacea.</title>
        <authorList>
            <person name="Gao J."/>
        </authorList>
    </citation>
    <scope>NUCLEOTIDE SEQUENCE [LARGE SCALE GENOMIC DNA]</scope>
    <source>
        <strain evidence="1 2">CCBAU 25048</strain>
    </source>
</reference>
<dbReference type="Proteomes" id="UP000435802">
    <property type="component" value="Unassembled WGS sequence"/>
</dbReference>
<dbReference type="AlphaFoldDB" id="A0A6N8SF19"/>
<comment type="caution">
    <text evidence="1">The sequence shown here is derived from an EMBL/GenBank/DDBJ whole genome shotgun (WGS) entry which is preliminary data.</text>
</comment>
<dbReference type="InterPro" id="IPR029058">
    <property type="entry name" value="AB_hydrolase_fold"/>
</dbReference>
<evidence type="ECO:0000313" key="1">
    <source>
        <dbReference type="EMBL" id="MXN47097.1"/>
    </source>
</evidence>
<accession>A0A6N8SF19</accession>
<sequence length="275" mass="30261">MTRDGAERHVLSCYDIEFRRNHKNVLIILFSHSPNHHFKSIKFSADVLSIADTADTYFTRDAEILSAHLLNLVSGYDQVIAIGGSKGGHGAVYHAMLLARAIEKPVRVLAFSPVVVLHDNRNELPYTSYQRLMEEAQASEQLAADLRVATGVVTSEPPRNLAVFCVLGSGNRFDCVEVLRIQGAHIFTLPMRHHESIIPFLCDTSDPKAVTRTVLVLHDKAAEQADVAHLLEEGAVDAMIADLSGVPKQPGLDHLAGLIMTGNTGEIWLTSRPWQ</sequence>
<protein>
    <recommendedName>
        <fullName evidence="3">Alpha/beta hydrolase</fullName>
    </recommendedName>
</protein>
<dbReference type="SUPFAM" id="SSF53474">
    <property type="entry name" value="alpha/beta-Hydrolases"/>
    <property type="match status" value="1"/>
</dbReference>
<name>A0A6N8SF19_9HYPH</name>